<dbReference type="AlphaFoldDB" id="M2N3U9"/>
<protein>
    <recommendedName>
        <fullName evidence="10">Cytochrome P450 monooxygenase</fullName>
    </recommendedName>
</protein>
<dbReference type="PANTHER" id="PTHR24305:SF232">
    <property type="entry name" value="P450, PUTATIVE (EUROFUNG)-RELATED"/>
    <property type="match status" value="1"/>
</dbReference>
<dbReference type="GO" id="GO:0020037">
    <property type="term" value="F:heme binding"/>
    <property type="evidence" value="ECO:0007669"/>
    <property type="project" value="InterPro"/>
</dbReference>
<organism evidence="8 9">
    <name type="scientific">Baudoinia panamericana (strain UAMH 10762)</name>
    <name type="common">Angels' share fungus</name>
    <name type="synonym">Baudoinia compniacensis (strain UAMH 10762)</name>
    <dbReference type="NCBI Taxonomy" id="717646"/>
    <lineage>
        <taxon>Eukaryota</taxon>
        <taxon>Fungi</taxon>
        <taxon>Dikarya</taxon>
        <taxon>Ascomycota</taxon>
        <taxon>Pezizomycotina</taxon>
        <taxon>Dothideomycetes</taxon>
        <taxon>Dothideomycetidae</taxon>
        <taxon>Mycosphaerellales</taxon>
        <taxon>Teratosphaeriaceae</taxon>
        <taxon>Baudoinia</taxon>
    </lineage>
</organism>
<dbReference type="KEGG" id="bcom:BAUCODRAFT_76509"/>
<dbReference type="GO" id="GO:0005506">
    <property type="term" value="F:iron ion binding"/>
    <property type="evidence" value="ECO:0007669"/>
    <property type="project" value="InterPro"/>
</dbReference>
<keyword evidence="9" id="KW-1185">Reference proteome</keyword>
<dbReference type="Proteomes" id="UP000011761">
    <property type="component" value="Unassembled WGS sequence"/>
</dbReference>
<dbReference type="InterPro" id="IPR017972">
    <property type="entry name" value="Cyt_P450_CS"/>
</dbReference>
<keyword evidence="6" id="KW-0560">Oxidoreductase</keyword>
<evidence type="ECO:0008006" key="10">
    <source>
        <dbReference type="Google" id="ProtNLM"/>
    </source>
</evidence>
<dbReference type="InterPro" id="IPR001128">
    <property type="entry name" value="Cyt_P450"/>
</dbReference>
<evidence type="ECO:0000256" key="1">
    <source>
        <dbReference type="ARBA" id="ARBA00001971"/>
    </source>
</evidence>
<keyword evidence="4 5" id="KW-0408">Iron</keyword>
<dbReference type="HOGENOM" id="CLU_001570_14_0_1"/>
<sequence>MASWSSFYLLLSCCAAIALPVILLKALLNKYRNGLSDIPGPTWAAYTGLWRLHNVSKGQAHLTSIALHRKYGKLVRIAPNVVSVGDANEVARIYTVKGDFTKSAFYPIQCITWHKKPQMNLFSTRDETQHREQKKKIANAYTLESLLKMEPAIDECSKLLLDKMHEYADRKEAFDLGTWLQYYTFDVIGEVTFEKKLGFLELGGDVDGMIAAIEGLLLYASHCGQVPEWHPRLLGNPLLPVLLPQMEQWNEVLNFTLKAINTRTVIAKNGELALEEGRVGNDMLSKWAAVKSFDPDKMSTIDVVVALSTNVFAGSDTTAIALRAILYFLMKNPDKMQKLQAEIDAADKAGLLSNPISDKEARNLPYLLAVEKEAMRLHSSVGLLLERHVPKGGTSICDHFIPEGTIVGINPWVLHYNADVFPDPDAFHPERWLDAEPSKLAVMEKHFFNFGSGSRQCIGRNISLVEMRKLIPQLLREFDVSLQNGEWKVSNVWFTQQKMPLCVLRRRH</sequence>
<dbReference type="PROSITE" id="PS00086">
    <property type="entry name" value="CYTOCHROME_P450"/>
    <property type="match status" value="1"/>
</dbReference>
<dbReference type="OrthoDB" id="3934656at2759"/>
<dbReference type="Pfam" id="PF00067">
    <property type="entry name" value="p450"/>
    <property type="match status" value="1"/>
</dbReference>
<keyword evidence="7" id="KW-0472">Membrane</keyword>
<dbReference type="OMA" id="MWLQYYA"/>
<dbReference type="RefSeq" id="XP_007679409.1">
    <property type="nucleotide sequence ID" value="XM_007681219.1"/>
</dbReference>
<keyword evidence="5 6" id="KW-0349">Heme</keyword>
<dbReference type="GO" id="GO:0004497">
    <property type="term" value="F:monooxygenase activity"/>
    <property type="evidence" value="ECO:0007669"/>
    <property type="project" value="UniProtKB-KW"/>
</dbReference>
<proteinExistence type="inferred from homology"/>
<dbReference type="PANTHER" id="PTHR24305">
    <property type="entry name" value="CYTOCHROME P450"/>
    <property type="match status" value="1"/>
</dbReference>
<evidence type="ECO:0000313" key="8">
    <source>
        <dbReference type="EMBL" id="EMC93694.1"/>
    </source>
</evidence>
<dbReference type="GO" id="GO:0016705">
    <property type="term" value="F:oxidoreductase activity, acting on paired donors, with incorporation or reduction of molecular oxygen"/>
    <property type="evidence" value="ECO:0007669"/>
    <property type="project" value="InterPro"/>
</dbReference>
<keyword evidence="3 5" id="KW-0479">Metal-binding</keyword>
<dbReference type="FunFam" id="1.10.630.10:FF:000050">
    <property type="entry name" value="Cytochrome P450 monooxygenase"/>
    <property type="match status" value="1"/>
</dbReference>
<keyword evidence="7" id="KW-0812">Transmembrane</keyword>
<gene>
    <name evidence="8" type="ORF">BAUCODRAFT_76509</name>
</gene>
<keyword evidence="7" id="KW-1133">Transmembrane helix</keyword>
<dbReference type="CDD" id="cd11060">
    <property type="entry name" value="CYP57A1-like"/>
    <property type="match status" value="1"/>
</dbReference>
<feature type="transmembrane region" description="Helical" evidence="7">
    <location>
        <begin position="6"/>
        <end position="28"/>
    </location>
</feature>
<dbReference type="SUPFAM" id="SSF48264">
    <property type="entry name" value="Cytochrome P450"/>
    <property type="match status" value="1"/>
</dbReference>
<dbReference type="EMBL" id="KB445560">
    <property type="protein sequence ID" value="EMC93694.1"/>
    <property type="molecule type" value="Genomic_DNA"/>
</dbReference>
<dbReference type="InterPro" id="IPR050121">
    <property type="entry name" value="Cytochrome_P450_monoxygenase"/>
</dbReference>
<evidence type="ECO:0000313" key="9">
    <source>
        <dbReference type="Proteomes" id="UP000011761"/>
    </source>
</evidence>
<name>M2N3U9_BAUPA</name>
<accession>M2N3U9</accession>
<feature type="binding site" description="axial binding residue" evidence="5">
    <location>
        <position position="457"/>
    </location>
    <ligand>
        <name>heme</name>
        <dbReference type="ChEBI" id="CHEBI:30413"/>
    </ligand>
    <ligandPart>
        <name>Fe</name>
        <dbReference type="ChEBI" id="CHEBI:18248"/>
    </ligandPart>
</feature>
<evidence type="ECO:0000256" key="4">
    <source>
        <dbReference type="ARBA" id="ARBA00023004"/>
    </source>
</evidence>
<dbReference type="PRINTS" id="PR00385">
    <property type="entry name" value="P450"/>
</dbReference>
<dbReference type="eggNOG" id="KOG0159">
    <property type="taxonomic scope" value="Eukaryota"/>
</dbReference>
<evidence type="ECO:0000256" key="3">
    <source>
        <dbReference type="ARBA" id="ARBA00022723"/>
    </source>
</evidence>
<dbReference type="InterPro" id="IPR002401">
    <property type="entry name" value="Cyt_P450_E_grp-I"/>
</dbReference>
<dbReference type="GeneID" id="19117028"/>
<evidence type="ECO:0000256" key="5">
    <source>
        <dbReference type="PIRSR" id="PIRSR602401-1"/>
    </source>
</evidence>
<comment type="cofactor">
    <cofactor evidence="1 5">
        <name>heme</name>
        <dbReference type="ChEBI" id="CHEBI:30413"/>
    </cofactor>
</comment>
<comment type="similarity">
    <text evidence="2 6">Belongs to the cytochrome P450 family.</text>
</comment>
<keyword evidence="6" id="KW-0503">Monooxygenase</keyword>
<dbReference type="InterPro" id="IPR036396">
    <property type="entry name" value="Cyt_P450_sf"/>
</dbReference>
<evidence type="ECO:0000256" key="6">
    <source>
        <dbReference type="RuleBase" id="RU000461"/>
    </source>
</evidence>
<dbReference type="STRING" id="717646.M2N3U9"/>
<dbReference type="Gene3D" id="1.10.630.10">
    <property type="entry name" value="Cytochrome P450"/>
    <property type="match status" value="1"/>
</dbReference>
<reference evidence="8 9" key="1">
    <citation type="journal article" date="2012" name="PLoS Pathog.">
        <title>Diverse lifestyles and strategies of plant pathogenesis encoded in the genomes of eighteen Dothideomycetes fungi.</title>
        <authorList>
            <person name="Ohm R.A."/>
            <person name="Feau N."/>
            <person name="Henrissat B."/>
            <person name="Schoch C.L."/>
            <person name="Horwitz B.A."/>
            <person name="Barry K.W."/>
            <person name="Condon B.J."/>
            <person name="Copeland A.C."/>
            <person name="Dhillon B."/>
            <person name="Glaser F."/>
            <person name="Hesse C.N."/>
            <person name="Kosti I."/>
            <person name="LaButti K."/>
            <person name="Lindquist E.A."/>
            <person name="Lucas S."/>
            <person name="Salamov A.A."/>
            <person name="Bradshaw R.E."/>
            <person name="Ciuffetti L."/>
            <person name="Hamelin R.C."/>
            <person name="Kema G.H.J."/>
            <person name="Lawrence C."/>
            <person name="Scott J.A."/>
            <person name="Spatafora J.W."/>
            <person name="Turgeon B.G."/>
            <person name="de Wit P.J.G.M."/>
            <person name="Zhong S."/>
            <person name="Goodwin S.B."/>
            <person name="Grigoriev I.V."/>
        </authorList>
    </citation>
    <scope>NUCLEOTIDE SEQUENCE [LARGE SCALE GENOMIC DNA]</scope>
    <source>
        <strain evidence="8 9">UAMH 10762</strain>
    </source>
</reference>
<evidence type="ECO:0000256" key="7">
    <source>
        <dbReference type="SAM" id="Phobius"/>
    </source>
</evidence>
<dbReference type="PRINTS" id="PR00463">
    <property type="entry name" value="EP450I"/>
</dbReference>
<evidence type="ECO:0000256" key="2">
    <source>
        <dbReference type="ARBA" id="ARBA00010617"/>
    </source>
</evidence>